<proteinExistence type="predicted"/>
<evidence type="ECO:0000313" key="3">
    <source>
        <dbReference type="Proteomes" id="UP001308005"/>
    </source>
</evidence>
<evidence type="ECO:0000313" key="2">
    <source>
        <dbReference type="EMBL" id="MEB4592228.1"/>
    </source>
</evidence>
<dbReference type="Pfam" id="PF06674">
    <property type="entry name" value="DUF1176"/>
    <property type="match status" value="1"/>
</dbReference>
<organism evidence="2 3">
    <name type="scientific">Candidatus Thiothrix phosphatis</name>
    <dbReference type="NCBI Taxonomy" id="3112415"/>
    <lineage>
        <taxon>Bacteria</taxon>
        <taxon>Pseudomonadati</taxon>
        <taxon>Pseudomonadota</taxon>
        <taxon>Gammaproteobacteria</taxon>
        <taxon>Thiotrichales</taxon>
        <taxon>Thiotrichaceae</taxon>
        <taxon>Thiothrix</taxon>
    </lineage>
</organism>
<accession>A0ABU6CZF7</accession>
<keyword evidence="3" id="KW-1185">Reference proteome</keyword>
<dbReference type="EMBL" id="JAYMYJ010000125">
    <property type="protein sequence ID" value="MEB4592228.1"/>
    <property type="molecule type" value="Genomic_DNA"/>
</dbReference>
<dbReference type="InterPro" id="IPR009560">
    <property type="entry name" value="DUF1176"/>
</dbReference>
<reference evidence="3" key="1">
    <citation type="submission" date="2023-07" db="EMBL/GenBank/DDBJ databases">
        <title>The carbon used by Thiothrix.</title>
        <authorList>
            <person name="Chen L."/>
        </authorList>
    </citation>
    <scope>NUCLEOTIDE SEQUENCE [LARGE SCALE GENOMIC DNA]</scope>
</reference>
<name>A0ABU6CZF7_9GAMM</name>
<gene>
    <name evidence="2" type="ORF">VSS37_14650</name>
</gene>
<comment type="caution">
    <text evidence="2">The sequence shown here is derived from an EMBL/GenBank/DDBJ whole genome shotgun (WGS) entry which is preliminary data.</text>
</comment>
<protein>
    <submittedName>
        <fullName evidence="2">DUF1176 domain-containing protein</fullName>
    </submittedName>
</protein>
<feature type="region of interest" description="Disordered" evidence="1">
    <location>
        <begin position="187"/>
        <end position="210"/>
    </location>
</feature>
<dbReference type="Proteomes" id="UP001308005">
    <property type="component" value="Unassembled WGS sequence"/>
</dbReference>
<dbReference type="RefSeq" id="WP_324696404.1">
    <property type="nucleotide sequence ID" value="NZ_JAYMYJ010000125.1"/>
</dbReference>
<evidence type="ECO:0000256" key="1">
    <source>
        <dbReference type="SAM" id="MobiDB-lite"/>
    </source>
</evidence>
<sequence>MRPKHRYDYWHIIVLCGIFLPPASLAAASIGSVKVFKDWAVACNNIRACEATSFMFRDDGSGEMSALLQLKRGGKADDAPHFSLILGYDALPANLVGKTVRLQAGGESLALGALTSVQQKAAAIAIPVEKNTALLAMLQKPALLEVVVGAQTYRASLSGFAASLLYMDEQQKRLDTASALLRKGDKAMTDKPPEVPPLKAVSPPKGMQAPKDLAGKVRKVMADSLTDCEADEGDYKPSERDFTEPLDAGHYLVGVACFSGAYNEMTDIFVVTKDSAASAKPQTVRAKLELSGGEGSQLVNADFDPKTGILSEYNKGRGLGDCGSDTQWVWTGKQFAAVSHNDMPECRGVIEYLNLWTAQAVKPK</sequence>